<evidence type="ECO:0000256" key="4">
    <source>
        <dbReference type="PROSITE-ProRule" id="PRU01161"/>
    </source>
</evidence>
<feature type="short sequence motif" description="GXGXXG" evidence="4">
    <location>
        <begin position="9"/>
        <end position="14"/>
    </location>
</feature>
<dbReference type="SUPFAM" id="SSF52151">
    <property type="entry name" value="FabD/lysophospholipase-like"/>
    <property type="match status" value="1"/>
</dbReference>
<evidence type="ECO:0000313" key="6">
    <source>
        <dbReference type="EMBL" id="MXV17600.1"/>
    </source>
</evidence>
<evidence type="ECO:0000256" key="3">
    <source>
        <dbReference type="ARBA" id="ARBA00023098"/>
    </source>
</evidence>
<keyword evidence="2 4" id="KW-0442">Lipid degradation</keyword>
<accession>A0A7K1Y2W1</accession>
<comment type="caution">
    <text evidence="6">The sequence shown here is derived from an EMBL/GenBank/DDBJ whole genome shotgun (WGS) entry which is preliminary data.</text>
</comment>
<dbReference type="GO" id="GO:0016787">
    <property type="term" value="F:hydrolase activity"/>
    <property type="evidence" value="ECO:0007669"/>
    <property type="project" value="UniProtKB-UniRule"/>
</dbReference>
<dbReference type="EMBL" id="WVHS01000005">
    <property type="protein sequence ID" value="MXV17600.1"/>
    <property type="molecule type" value="Genomic_DNA"/>
</dbReference>
<dbReference type="PANTHER" id="PTHR14226:SF78">
    <property type="entry name" value="SLR0060 PROTEIN"/>
    <property type="match status" value="1"/>
</dbReference>
<dbReference type="GO" id="GO:0016042">
    <property type="term" value="P:lipid catabolic process"/>
    <property type="evidence" value="ECO:0007669"/>
    <property type="project" value="UniProtKB-UniRule"/>
</dbReference>
<dbReference type="AlphaFoldDB" id="A0A7K1Y2W1"/>
<dbReference type="Proteomes" id="UP000451233">
    <property type="component" value="Unassembled WGS sequence"/>
</dbReference>
<dbReference type="InterPro" id="IPR002641">
    <property type="entry name" value="PNPLA_dom"/>
</dbReference>
<feature type="active site" description="Nucleophile" evidence="4">
    <location>
        <position position="38"/>
    </location>
</feature>
<evidence type="ECO:0000313" key="7">
    <source>
        <dbReference type="Proteomes" id="UP000451233"/>
    </source>
</evidence>
<feature type="domain" description="PNPLA" evidence="5">
    <location>
        <begin position="5"/>
        <end position="163"/>
    </location>
</feature>
<evidence type="ECO:0000256" key="1">
    <source>
        <dbReference type="ARBA" id="ARBA00022801"/>
    </source>
</evidence>
<proteinExistence type="predicted"/>
<sequence length="260" mass="28025">MKTGIVLSGGGIRGIAHLGVLQALTEAGITFHMISGTSAGSIVGALFAAGNSPQTILDVFLKTKLFKFILPWPGATGLMSLTNTGKLFLEYIPHNSFEELNIRLSVAVTNFSEGKLVYISSGKLIPVIQASSAIPGVFKPVMMDGQMYVDGGLFDNFPIKPLQKNCDFIIGSSCNHLPVVDKIVNFRKLLERAAVMTTNADVKLKAMECDVMIEPEGLGSTSDFDVKKAEEVFWLGYNAAIKKVKNDPALKQLIASKLTQ</sequence>
<feature type="short sequence motif" description="GXSXG" evidence="4">
    <location>
        <begin position="36"/>
        <end position="40"/>
    </location>
</feature>
<dbReference type="RefSeq" id="WP_160908591.1">
    <property type="nucleotide sequence ID" value="NZ_WVHS01000005.1"/>
</dbReference>
<name>A0A7K1Y2W1_9SPHI</name>
<keyword evidence="3 4" id="KW-0443">Lipid metabolism</keyword>
<dbReference type="CDD" id="cd07205">
    <property type="entry name" value="Pat_PNPLA6_PNPLA7_NTE1_like"/>
    <property type="match status" value="1"/>
</dbReference>
<evidence type="ECO:0000256" key="2">
    <source>
        <dbReference type="ARBA" id="ARBA00022963"/>
    </source>
</evidence>
<feature type="active site" description="Proton acceptor" evidence="4">
    <location>
        <position position="150"/>
    </location>
</feature>
<organism evidence="6 7">
    <name type="scientific">Hufsiella ginkgonis</name>
    <dbReference type="NCBI Taxonomy" id="2695274"/>
    <lineage>
        <taxon>Bacteria</taxon>
        <taxon>Pseudomonadati</taxon>
        <taxon>Bacteroidota</taxon>
        <taxon>Sphingobacteriia</taxon>
        <taxon>Sphingobacteriales</taxon>
        <taxon>Sphingobacteriaceae</taxon>
        <taxon>Hufsiella</taxon>
    </lineage>
</organism>
<dbReference type="Pfam" id="PF01734">
    <property type="entry name" value="Patatin"/>
    <property type="match status" value="1"/>
</dbReference>
<dbReference type="InterPro" id="IPR016035">
    <property type="entry name" value="Acyl_Trfase/lysoPLipase"/>
</dbReference>
<feature type="short sequence motif" description="DGA/G" evidence="4">
    <location>
        <begin position="150"/>
        <end position="152"/>
    </location>
</feature>
<dbReference type="PANTHER" id="PTHR14226">
    <property type="entry name" value="NEUROPATHY TARGET ESTERASE/SWISS CHEESE D.MELANOGASTER"/>
    <property type="match status" value="1"/>
</dbReference>
<keyword evidence="1 4" id="KW-0378">Hydrolase</keyword>
<keyword evidence="7" id="KW-1185">Reference proteome</keyword>
<protein>
    <submittedName>
        <fullName evidence="6">Patatin</fullName>
    </submittedName>
</protein>
<dbReference type="InterPro" id="IPR050301">
    <property type="entry name" value="NTE"/>
</dbReference>
<evidence type="ECO:0000259" key="5">
    <source>
        <dbReference type="PROSITE" id="PS51635"/>
    </source>
</evidence>
<dbReference type="Gene3D" id="3.40.1090.10">
    <property type="entry name" value="Cytosolic phospholipase A2 catalytic domain"/>
    <property type="match status" value="2"/>
</dbReference>
<reference evidence="6 7" key="1">
    <citation type="submission" date="2019-11" db="EMBL/GenBank/DDBJ databases">
        <title>Pedobacter sp. HMF7056 Genome sequencing and assembly.</title>
        <authorList>
            <person name="Kang H."/>
            <person name="Kim H."/>
            <person name="Joh K."/>
        </authorList>
    </citation>
    <scope>NUCLEOTIDE SEQUENCE [LARGE SCALE GENOMIC DNA]</scope>
    <source>
        <strain evidence="6 7">HMF7056</strain>
    </source>
</reference>
<gene>
    <name evidence="6" type="ORF">GS398_20030</name>
</gene>
<dbReference type="PROSITE" id="PS51635">
    <property type="entry name" value="PNPLA"/>
    <property type="match status" value="1"/>
</dbReference>